<gene>
    <name evidence="2" type="ORF">DMB68_07075</name>
</gene>
<protein>
    <submittedName>
        <fullName evidence="2">Uncharacterized protein</fullName>
    </submittedName>
</protein>
<evidence type="ECO:0000313" key="3">
    <source>
        <dbReference type="Proteomes" id="UP000247681"/>
    </source>
</evidence>
<reference evidence="2 3" key="1">
    <citation type="submission" date="2018-05" db="EMBL/GenBank/DDBJ databases">
        <title>Flavobacterium sp. strain IMCC34758, incomplete genome.</title>
        <authorList>
            <person name="Joung Y."/>
        </authorList>
    </citation>
    <scope>NUCLEOTIDE SEQUENCE [LARGE SCALE GENOMIC DNA]</scope>
    <source>
        <strain evidence="2 3">IMCC34758</strain>
    </source>
</reference>
<accession>A0A2V4C6E2</accession>
<evidence type="ECO:0000313" key="2">
    <source>
        <dbReference type="EMBL" id="PXY46901.1"/>
    </source>
</evidence>
<sequence length="90" mass="10779">MPQIDLTFWGMFINIEEFYIYILFGKIKKVKKIEIKLATAQERIQNNKNPDWSLQLIQANVSVMNSVVIRFFNTFDRKSRRYIFTTNVLV</sequence>
<keyword evidence="1" id="KW-0472">Membrane</keyword>
<proteinExistence type="predicted"/>
<dbReference type="AlphaFoldDB" id="A0A2V4C6E2"/>
<evidence type="ECO:0000256" key="1">
    <source>
        <dbReference type="SAM" id="Phobius"/>
    </source>
</evidence>
<keyword evidence="3" id="KW-1185">Reference proteome</keyword>
<dbReference type="EMBL" id="QJHL01000001">
    <property type="protein sequence ID" value="PXY46901.1"/>
    <property type="molecule type" value="Genomic_DNA"/>
</dbReference>
<feature type="transmembrane region" description="Helical" evidence="1">
    <location>
        <begin position="6"/>
        <end position="24"/>
    </location>
</feature>
<dbReference type="Proteomes" id="UP000247681">
    <property type="component" value="Unassembled WGS sequence"/>
</dbReference>
<organism evidence="2 3">
    <name type="scientific">Flavobacterium hydrophilum</name>
    <dbReference type="NCBI Taxonomy" id="2211445"/>
    <lineage>
        <taxon>Bacteria</taxon>
        <taxon>Pseudomonadati</taxon>
        <taxon>Bacteroidota</taxon>
        <taxon>Flavobacteriia</taxon>
        <taxon>Flavobacteriales</taxon>
        <taxon>Flavobacteriaceae</taxon>
        <taxon>Flavobacterium</taxon>
    </lineage>
</organism>
<name>A0A2V4C6E2_9FLAO</name>
<keyword evidence="1" id="KW-1133">Transmembrane helix</keyword>
<comment type="caution">
    <text evidence="2">The sequence shown here is derived from an EMBL/GenBank/DDBJ whole genome shotgun (WGS) entry which is preliminary data.</text>
</comment>
<keyword evidence="1" id="KW-0812">Transmembrane</keyword>